<keyword evidence="2" id="KW-1185">Reference proteome</keyword>
<protein>
    <recommendedName>
        <fullName evidence="3">DUF3782 domain-containing protein</fullName>
    </recommendedName>
</protein>
<evidence type="ECO:0008006" key="3">
    <source>
        <dbReference type="Google" id="ProtNLM"/>
    </source>
</evidence>
<organism evidence="1 2">
    <name type="scientific">Streptomyces glaucosporus</name>
    <dbReference type="NCBI Taxonomy" id="284044"/>
    <lineage>
        <taxon>Bacteria</taxon>
        <taxon>Bacillati</taxon>
        <taxon>Actinomycetota</taxon>
        <taxon>Actinomycetes</taxon>
        <taxon>Kitasatosporales</taxon>
        <taxon>Streptomycetaceae</taxon>
        <taxon>Streptomyces</taxon>
    </lineage>
</organism>
<evidence type="ECO:0000313" key="1">
    <source>
        <dbReference type="EMBL" id="GAA2392405.1"/>
    </source>
</evidence>
<accession>A0ABP5V3G8</accession>
<sequence length="56" mass="6376">MTTTATRTDHPPIYGSLVEELGDVLAETREVAERIQRETSEALDWRDLGATQYRPE</sequence>
<dbReference type="RefSeq" id="WP_344630184.1">
    <property type="nucleotide sequence ID" value="NZ_BAAATJ010000005.1"/>
</dbReference>
<evidence type="ECO:0000313" key="2">
    <source>
        <dbReference type="Proteomes" id="UP001500058"/>
    </source>
</evidence>
<comment type="caution">
    <text evidence="1">The sequence shown here is derived from an EMBL/GenBank/DDBJ whole genome shotgun (WGS) entry which is preliminary data.</text>
</comment>
<dbReference type="EMBL" id="BAAATJ010000005">
    <property type="protein sequence ID" value="GAA2392405.1"/>
    <property type="molecule type" value="Genomic_DNA"/>
</dbReference>
<name>A0ABP5V3G8_9ACTN</name>
<gene>
    <name evidence="1" type="ORF">GCM10010420_16190</name>
</gene>
<dbReference type="Proteomes" id="UP001500058">
    <property type="component" value="Unassembled WGS sequence"/>
</dbReference>
<reference evidence="2" key="1">
    <citation type="journal article" date="2019" name="Int. J. Syst. Evol. Microbiol.">
        <title>The Global Catalogue of Microorganisms (GCM) 10K type strain sequencing project: providing services to taxonomists for standard genome sequencing and annotation.</title>
        <authorList>
            <consortium name="The Broad Institute Genomics Platform"/>
            <consortium name="The Broad Institute Genome Sequencing Center for Infectious Disease"/>
            <person name="Wu L."/>
            <person name="Ma J."/>
        </authorList>
    </citation>
    <scope>NUCLEOTIDE SEQUENCE [LARGE SCALE GENOMIC DNA]</scope>
    <source>
        <strain evidence="2">JCM 6921</strain>
    </source>
</reference>
<proteinExistence type="predicted"/>